<dbReference type="EMBL" id="CH445331">
    <property type="protein sequence ID" value="EAT87267.1"/>
    <property type="molecule type" value="Genomic_DNA"/>
</dbReference>
<proteinExistence type="predicted"/>
<evidence type="ECO:0000313" key="2">
    <source>
        <dbReference type="EMBL" id="EAT87267.1"/>
    </source>
</evidence>
<name>Q0UTN8_PHANO</name>
<dbReference type="AlphaFoldDB" id="Q0UTN8"/>
<dbReference type="HOGENOM" id="CLU_1644320_0_0_1"/>
<feature type="region of interest" description="Disordered" evidence="1">
    <location>
        <begin position="1"/>
        <end position="69"/>
    </location>
</feature>
<dbReference type="InParanoid" id="Q0UTN8"/>
<protein>
    <submittedName>
        <fullName evidence="2">Uncharacterized protein</fullName>
    </submittedName>
</protein>
<gene>
    <name evidence="2" type="ORF">SNOG_04876</name>
</gene>
<accession>Q0UTN8</accession>
<feature type="compositionally biased region" description="Polar residues" evidence="1">
    <location>
        <begin position="20"/>
        <end position="59"/>
    </location>
</feature>
<dbReference type="KEGG" id="pno:SNOG_04876"/>
<sequence length="161" mass="18088">MTPSTQANFHYARKRPLTFTRLQAGNDGRTQQYLATSSNPDPKSHHQATGNSRGNSPRGSKSEREADMMTWRETDIREMKGTDSMADCLHVCELKGDDIQGAMPTLQASLEVFDNTIKDRQPDLEIDIGGADRRTSLFDLTRHCCTSTKRCETAASRPWPR</sequence>
<evidence type="ECO:0000256" key="1">
    <source>
        <dbReference type="SAM" id="MobiDB-lite"/>
    </source>
</evidence>
<dbReference type="GeneID" id="5972164"/>
<feature type="compositionally biased region" description="Basic and acidic residues" evidence="1">
    <location>
        <begin position="60"/>
        <end position="69"/>
    </location>
</feature>
<organism evidence="2 3">
    <name type="scientific">Phaeosphaeria nodorum (strain SN15 / ATCC MYA-4574 / FGSC 10173)</name>
    <name type="common">Glume blotch fungus</name>
    <name type="synonym">Parastagonospora nodorum</name>
    <dbReference type="NCBI Taxonomy" id="321614"/>
    <lineage>
        <taxon>Eukaryota</taxon>
        <taxon>Fungi</taxon>
        <taxon>Dikarya</taxon>
        <taxon>Ascomycota</taxon>
        <taxon>Pezizomycotina</taxon>
        <taxon>Dothideomycetes</taxon>
        <taxon>Pleosporomycetidae</taxon>
        <taxon>Pleosporales</taxon>
        <taxon>Pleosporineae</taxon>
        <taxon>Phaeosphaeriaceae</taxon>
        <taxon>Parastagonospora</taxon>
    </lineage>
</organism>
<evidence type="ECO:0000313" key="3">
    <source>
        <dbReference type="Proteomes" id="UP000001055"/>
    </source>
</evidence>
<dbReference type="RefSeq" id="XP_001795289.1">
    <property type="nucleotide sequence ID" value="XM_001795237.1"/>
</dbReference>
<dbReference type="Proteomes" id="UP000001055">
    <property type="component" value="Unassembled WGS sequence"/>
</dbReference>
<reference evidence="3" key="1">
    <citation type="journal article" date="2007" name="Plant Cell">
        <title>Dothideomycete-plant interactions illuminated by genome sequencing and EST analysis of the wheat pathogen Stagonospora nodorum.</title>
        <authorList>
            <person name="Hane J.K."/>
            <person name="Lowe R.G."/>
            <person name="Solomon P.S."/>
            <person name="Tan K.C."/>
            <person name="Schoch C.L."/>
            <person name="Spatafora J.W."/>
            <person name="Crous P.W."/>
            <person name="Kodira C."/>
            <person name="Birren B.W."/>
            <person name="Galagan J.E."/>
            <person name="Torriani S.F."/>
            <person name="McDonald B.A."/>
            <person name="Oliver R.P."/>
        </authorList>
    </citation>
    <scope>NUCLEOTIDE SEQUENCE [LARGE SCALE GENOMIC DNA]</scope>
    <source>
        <strain evidence="3">SN15 / ATCC MYA-4574 / FGSC 10173</strain>
    </source>
</reference>